<dbReference type="AlphaFoldDB" id="A0A1C5KBU8"/>
<gene>
    <name evidence="1" type="ORF">GA0070609_6359</name>
</gene>
<dbReference type="RefSeq" id="WP_197700201.1">
    <property type="nucleotide sequence ID" value="NZ_LT607750.1"/>
</dbReference>
<protein>
    <submittedName>
        <fullName evidence="1">Uncharacterized protein</fullName>
    </submittedName>
</protein>
<proteinExistence type="predicted"/>
<keyword evidence="2" id="KW-1185">Reference proteome</keyword>
<accession>A0A1C5KBU8</accession>
<evidence type="ECO:0000313" key="2">
    <source>
        <dbReference type="Proteomes" id="UP000198217"/>
    </source>
</evidence>
<dbReference type="Proteomes" id="UP000198217">
    <property type="component" value="Chromosome I"/>
</dbReference>
<reference evidence="1 2" key="1">
    <citation type="submission" date="2016-06" db="EMBL/GenBank/DDBJ databases">
        <authorList>
            <person name="Kjaerup R.B."/>
            <person name="Dalgaard T.S."/>
            <person name="Juul-Madsen H.R."/>
        </authorList>
    </citation>
    <scope>NUCLEOTIDE SEQUENCE [LARGE SCALE GENOMIC DNA]</scope>
    <source>
        <strain evidence="1 2">DSM 43904</strain>
    </source>
</reference>
<evidence type="ECO:0000313" key="1">
    <source>
        <dbReference type="EMBL" id="SCG80305.1"/>
    </source>
</evidence>
<dbReference type="EMBL" id="LT607750">
    <property type="protein sequence ID" value="SCG80305.1"/>
    <property type="molecule type" value="Genomic_DNA"/>
</dbReference>
<organism evidence="1 2">
    <name type="scientific">Micromonospora echinaurantiaca</name>
    <dbReference type="NCBI Taxonomy" id="47857"/>
    <lineage>
        <taxon>Bacteria</taxon>
        <taxon>Bacillati</taxon>
        <taxon>Actinomycetota</taxon>
        <taxon>Actinomycetes</taxon>
        <taxon>Micromonosporales</taxon>
        <taxon>Micromonosporaceae</taxon>
        <taxon>Micromonospora</taxon>
    </lineage>
</organism>
<name>A0A1C5KBU8_9ACTN</name>
<sequence length="154" mass="17167">MEIGISLPLDNDGFLRRQCPNCNGMFKWHHGPANEEAETADSPTAYHCPLCGQPAEPDRWFTDEQVEYIEGVAMPAMTRYADDLLRDAFKGRNSKYFKVEMKGHLDAADEPVALVEPDDMMIIVSPCHSYEPVKVSEDAPGPLYCLICGTPFAV</sequence>